<evidence type="ECO:0000313" key="3">
    <source>
        <dbReference type="EMBL" id="VAV93263.1"/>
    </source>
</evidence>
<dbReference type="EMBL" id="UOEG01000102">
    <property type="protein sequence ID" value="VAV93263.1"/>
    <property type="molecule type" value="Genomic_DNA"/>
</dbReference>
<protein>
    <submittedName>
        <fullName evidence="3">Uncharacterized protein</fullName>
    </submittedName>
</protein>
<feature type="region of interest" description="Disordered" evidence="1">
    <location>
        <begin position="51"/>
        <end position="112"/>
    </location>
</feature>
<sequence>MIHRKFIALIAATSIAVTGLTAAPAQAKDDTAKIIAGVAALALIGVVVSQSNKSRNRNRTTRTQPYDNGGVYGGGGYRDDNSYNNGGYRRDDNYYDDDSYNRPQPRRTQRKVLPRSCKVQARTRNGRVPAYSGSCLNNNYRYANALPRQCSFRARTGRHGARRTVYSRDCLASRGYRPGNY</sequence>
<evidence type="ECO:0000256" key="2">
    <source>
        <dbReference type="SAM" id="Phobius"/>
    </source>
</evidence>
<reference evidence="3" key="1">
    <citation type="submission" date="2018-06" db="EMBL/GenBank/DDBJ databases">
        <authorList>
            <person name="Zhirakovskaya E."/>
        </authorList>
    </citation>
    <scope>NUCLEOTIDE SEQUENCE</scope>
</reference>
<gene>
    <name evidence="3" type="ORF">MNBD_ALPHA07-1536</name>
</gene>
<keyword evidence="2" id="KW-0812">Transmembrane</keyword>
<keyword evidence="2" id="KW-0472">Membrane</keyword>
<dbReference type="AlphaFoldDB" id="A0A3B0SAC0"/>
<feature type="transmembrane region" description="Helical" evidence="2">
    <location>
        <begin position="32"/>
        <end position="49"/>
    </location>
</feature>
<proteinExistence type="predicted"/>
<keyword evidence="2" id="KW-1133">Transmembrane helix</keyword>
<accession>A0A3B0SAC0</accession>
<name>A0A3B0SAC0_9ZZZZ</name>
<evidence type="ECO:0000256" key="1">
    <source>
        <dbReference type="SAM" id="MobiDB-lite"/>
    </source>
</evidence>
<organism evidence="3">
    <name type="scientific">hydrothermal vent metagenome</name>
    <dbReference type="NCBI Taxonomy" id="652676"/>
    <lineage>
        <taxon>unclassified sequences</taxon>
        <taxon>metagenomes</taxon>
        <taxon>ecological metagenomes</taxon>
    </lineage>
</organism>